<keyword evidence="3" id="KW-1185">Reference proteome</keyword>
<comment type="caution">
    <text evidence="2">The sequence shown here is derived from an EMBL/GenBank/DDBJ whole genome shotgun (WGS) entry which is preliminary data.</text>
</comment>
<evidence type="ECO:0000256" key="1">
    <source>
        <dbReference type="SAM" id="MobiDB-lite"/>
    </source>
</evidence>
<reference evidence="2 3" key="1">
    <citation type="submission" date="2021-05" db="EMBL/GenBank/DDBJ databases">
        <title>Genome Assembly of Synthetic Allotetraploid Brassica napus Reveals Homoeologous Exchanges between Subgenomes.</title>
        <authorList>
            <person name="Davis J.T."/>
        </authorList>
    </citation>
    <scope>NUCLEOTIDE SEQUENCE [LARGE SCALE GENOMIC DNA]</scope>
    <source>
        <strain evidence="3">cv. Da-Ae</strain>
        <tissue evidence="2">Seedling</tissue>
    </source>
</reference>
<name>A0ABQ7XYH0_BRANA</name>
<organism evidence="2 3">
    <name type="scientific">Brassica napus</name>
    <name type="common">Rape</name>
    <dbReference type="NCBI Taxonomy" id="3708"/>
    <lineage>
        <taxon>Eukaryota</taxon>
        <taxon>Viridiplantae</taxon>
        <taxon>Streptophyta</taxon>
        <taxon>Embryophyta</taxon>
        <taxon>Tracheophyta</taxon>
        <taxon>Spermatophyta</taxon>
        <taxon>Magnoliopsida</taxon>
        <taxon>eudicotyledons</taxon>
        <taxon>Gunneridae</taxon>
        <taxon>Pentapetalae</taxon>
        <taxon>rosids</taxon>
        <taxon>malvids</taxon>
        <taxon>Brassicales</taxon>
        <taxon>Brassicaceae</taxon>
        <taxon>Brassiceae</taxon>
        <taxon>Brassica</taxon>
    </lineage>
</organism>
<dbReference type="Proteomes" id="UP000824890">
    <property type="component" value="Unassembled WGS sequence"/>
</dbReference>
<gene>
    <name evidence="2" type="ORF">HID58_088342</name>
</gene>
<protein>
    <submittedName>
        <fullName evidence="2">Uncharacterized protein</fullName>
    </submittedName>
</protein>
<feature type="region of interest" description="Disordered" evidence="1">
    <location>
        <begin position="180"/>
        <end position="223"/>
    </location>
</feature>
<evidence type="ECO:0000313" key="2">
    <source>
        <dbReference type="EMBL" id="KAH0860081.1"/>
    </source>
</evidence>
<evidence type="ECO:0000313" key="3">
    <source>
        <dbReference type="Proteomes" id="UP000824890"/>
    </source>
</evidence>
<dbReference type="EMBL" id="JAGKQM010000019">
    <property type="protein sequence ID" value="KAH0860081.1"/>
    <property type="molecule type" value="Genomic_DNA"/>
</dbReference>
<accession>A0ABQ7XYH0</accession>
<sequence>MAAIFYEDEMVLLYRFSIEIEKDKNSLDLNLGPTVETVDHIVPSVANTRIVNHIGGEGFKKSTANVYGKANLTGYGFTMSPGVDVSGPLFHHLPMIHTTTPPFWKHLQRIYGVPGSEYVGYAPNDLNIVATNVPPIPRNQQPIEVSSNGSSTDVKTIVETGAEANFSKIERTCFGNHVHVEKGESSKQGNLGTTEDLTGVMNTENIEQPLEDEGNNGGDAGED</sequence>
<feature type="compositionally biased region" description="Acidic residues" evidence="1">
    <location>
        <begin position="209"/>
        <end position="223"/>
    </location>
</feature>
<proteinExistence type="predicted"/>
<feature type="compositionally biased region" description="Polar residues" evidence="1">
    <location>
        <begin position="186"/>
        <end position="206"/>
    </location>
</feature>